<dbReference type="GO" id="GO:0016746">
    <property type="term" value="F:acyltransferase activity"/>
    <property type="evidence" value="ECO:0007669"/>
    <property type="project" value="UniProtKB-KW"/>
</dbReference>
<evidence type="ECO:0000256" key="7">
    <source>
        <dbReference type="ARBA" id="ARBA00022723"/>
    </source>
</evidence>
<dbReference type="GO" id="GO:0009245">
    <property type="term" value="P:lipid A biosynthetic process"/>
    <property type="evidence" value="ECO:0007669"/>
    <property type="project" value="UniProtKB-UniRule"/>
</dbReference>
<dbReference type="EC" id="3.5.1.108" evidence="4 12"/>
<gene>
    <name evidence="12" type="primary">lpxC</name>
    <name evidence="13" type="ORF">DK427_12880</name>
</gene>
<keyword evidence="9 12" id="KW-0862">Zinc</keyword>
<comment type="cofactor">
    <cofactor evidence="1 12">
        <name>Zn(2+)</name>
        <dbReference type="ChEBI" id="CHEBI:29105"/>
    </cofactor>
</comment>
<keyword evidence="14" id="KW-1185">Reference proteome</keyword>
<evidence type="ECO:0000256" key="9">
    <source>
        <dbReference type="ARBA" id="ARBA00022833"/>
    </source>
</evidence>
<dbReference type="PANTHER" id="PTHR33694">
    <property type="entry name" value="UDP-3-O-ACYL-N-ACETYLGLUCOSAMINE DEACETYLASE 1, MITOCHONDRIAL-RELATED"/>
    <property type="match status" value="1"/>
</dbReference>
<proteinExistence type="inferred from homology"/>
<keyword evidence="13" id="KW-0808">Transferase</keyword>
<evidence type="ECO:0000256" key="8">
    <source>
        <dbReference type="ARBA" id="ARBA00022801"/>
    </source>
</evidence>
<feature type="binding site" evidence="12">
    <location>
        <position position="268"/>
    </location>
    <ligand>
        <name>Zn(2+)</name>
        <dbReference type="ChEBI" id="CHEBI:29105"/>
    </ligand>
</feature>
<reference evidence="13 14" key="1">
    <citation type="submission" date="2018-05" db="EMBL/GenBank/DDBJ databases">
        <title>Complete Genome Sequence of Methylobacterium sp. 17Sr1-43.</title>
        <authorList>
            <person name="Srinivasan S."/>
        </authorList>
    </citation>
    <scope>NUCLEOTIDE SEQUENCE [LARGE SCALE GENOMIC DNA]</scope>
    <source>
        <strain evidence="13 14">17Sr1-43</strain>
    </source>
</reference>
<keyword evidence="10 12" id="KW-0443">Lipid metabolism</keyword>
<comment type="similarity">
    <text evidence="12">Belongs to the LpxC family.</text>
</comment>
<keyword evidence="6 12" id="KW-0441">Lipid A biosynthesis</keyword>
<feature type="binding site" evidence="12">
    <location>
        <position position="272"/>
    </location>
    <ligand>
        <name>Zn(2+)</name>
        <dbReference type="ChEBI" id="CHEBI:29105"/>
    </ligand>
</feature>
<dbReference type="Gene3D" id="3.30.1700.10">
    <property type="entry name" value="lpxc deacetylase, domain 2"/>
    <property type="match status" value="1"/>
</dbReference>
<evidence type="ECO:0000256" key="10">
    <source>
        <dbReference type="ARBA" id="ARBA00023098"/>
    </source>
</evidence>
<evidence type="ECO:0000256" key="2">
    <source>
        <dbReference type="ARBA" id="ARBA00002923"/>
    </source>
</evidence>
<evidence type="ECO:0000256" key="3">
    <source>
        <dbReference type="ARBA" id="ARBA00005002"/>
    </source>
</evidence>
<comment type="catalytic activity">
    <reaction evidence="11 12">
        <text>a UDP-3-O-[(3R)-3-hydroxyacyl]-N-acetyl-alpha-D-glucosamine + H2O = a UDP-3-O-[(3R)-3-hydroxyacyl]-alpha-D-glucosamine + acetate</text>
        <dbReference type="Rhea" id="RHEA:67816"/>
        <dbReference type="ChEBI" id="CHEBI:15377"/>
        <dbReference type="ChEBI" id="CHEBI:30089"/>
        <dbReference type="ChEBI" id="CHEBI:137740"/>
        <dbReference type="ChEBI" id="CHEBI:173225"/>
        <dbReference type="EC" id="3.5.1.108"/>
    </reaction>
</comment>
<feature type="binding site" evidence="12">
    <location>
        <position position="109"/>
    </location>
    <ligand>
        <name>Zn(2+)</name>
        <dbReference type="ChEBI" id="CHEBI:29105"/>
    </ligand>
</feature>
<dbReference type="Gene3D" id="3.30.230.20">
    <property type="entry name" value="lpxc deacetylase, domain 1"/>
    <property type="match status" value="1"/>
</dbReference>
<name>A0A2U8VTB6_9HYPH</name>
<evidence type="ECO:0000256" key="4">
    <source>
        <dbReference type="ARBA" id="ARBA00012745"/>
    </source>
</evidence>
<evidence type="ECO:0000313" key="13">
    <source>
        <dbReference type="EMBL" id="AWN36512.1"/>
    </source>
</evidence>
<feature type="active site" description="Proton donor" evidence="12">
    <location>
        <position position="295"/>
    </location>
</feature>
<evidence type="ECO:0000313" key="14">
    <source>
        <dbReference type="Proteomes" id="UP000246058"/>
    </source>
</evidence>
<dbReference type="RefSeq" id="WP_109951613.1">
    <property type="nucleotide sequence ID" value="NZ_CP029551.1"/>
</dbReference>
<keyword evidence="8 12" id="KW-0378">Hydrolase</keyword>
<dbReference type="InterPro" id="IPR011334">
    <property type="entry name" value="UDP-acyl_GlcNac_deAcase_C"/>
</dbReference>
<dbReference type="KEGG" id="meti:DK427_12880"/>
<organism evidence="13 14">
    <name type="scientific">Methylobacterium radiodurans</name>
    <dbReference type="NCBI Taxonomy" id="2202828"/>
    <lineage>
        <taxon>Bacteria</taxon>
        <taxon>Pseudomonadati</taxon>
        <taxon>Pseudomonadota</taxon>
        <taxon>Alphaproteobacteria</taxon>
        <taxon>Hyphomicrobiales</taxon>
        <taxon>Methylobacteriaceae</taxon>
        <taxon>Methylobacterium</taxon>
    </lineage>
</organism>
<evidence type="ECO:0000256" key="12">
    <source>
        <dbReference type="HAMAP-Rule" id="MF_00388"/>
    </source>
</evidence>
<dbReference type="HAMAP" id="MF_00388">
    <property type="entry name" value="LpxC"/>
    <property type="match status" value="1"/>
</dbReference>
<accession>A0A2U8VTB6</accession>
<dbReference type="UniPathway" id="UPA00359">
    <property type="reaction ID" value="UER00478"/>
</dbReference>
<dbReference type="InterPro" id="IPR015870">
    <property type="entry name" value="UDP-acyl_N-AcGlcN_deAcase_N"/>
</dbReference>
<comment type="function">
    <text evidence="2 12">Catalyzes the hydrolysis of UDP-3-O-myristoyl-N-acetylglucosamine to form UDP-3-O-myristoylglucosamine and acetate, the committed step in lipid A biosynthesis.</text>
</comment>
<dbReference type="GO" id="GO:0103117">
    <property type="term" value="F:UDP-3-O-acyl-N-acetylglucosamine deacetylase activity"/>
    <property type="evidence" value="ECO:0007669"/>
    <property type="project" value="UniProtKB-UniRule"/>
</dbReference>
<dbReference type="GO" id="GO:0016020">
    <property type="term" value="C:membrane"/>
    <property type="evidence" value="ECO:0007669"/>
    <property type="project" value="GOC"/>
</dbReference>
<dbReference type="Proteomes" id="UP000246058">
    <property type="component" value="Chromosome"/>
</dbReference>
<dbReference type="Pfam" id="PF03331">
    <property type="entry name" value="LpxC"/>
    <property type="match status" value="1"/>
</dbReference>
<keyword evidence="13" id="KW-0012">Acyltransferase</keyword>
<dbReference type="SUPFAM" id="SSF54211">
    <property type="entry name" value="Ribosomal protein S5 domain 2-like"/>
    <property type="match status" value="2"/>
</dbReference>
<evidence type="ECO:0000256" key="11">
    <source>
        <dbReference type="ARBA" id="ARBA00024535"/>
    </source>
</evidence>
<protein>
    <recommendedName>
        <fullName evidence="4 12">UDP-3-O-acyl-N-acetylglucosamine deacetylase</fullName>
        <shortName evidence="12">UDP-3-O-acyl-GlcNAc deacetylase</shortName>
        <ecNumber evidence="4 12">3.5.1.108</ecNumber>
    </recommendedName>
    <alternativeName>
        <fullName evidence="12">UDP-3-O-[R-3-hydroxymyristoyl]-N-acetylglucosamine deacetylase</fullName>
    </alternativeName>
</protein>
<dbReference type="GO" id="GO:0046872">
    <property type="term" value="F:metal ion binding"/>
    <property type="evidence" value="ECO:0007669"/>
    <property type="project" value="UniProtKB-KW"/>
</dbReference>
<keyword evidence="7 12" id="KW-0479">Metal-binding</keyword>
<dbReference type="InterPro" id="IPR020568">
    <property type="entry name" value="Ribosomal_Su5_D2-typ_SF"/>
</dbReference>
<comment type="pathway">
    <text evidence="3 12">Glycolipid biosynthesis; lipid IV(A) biosynthesis; lipid IV(A) from (3R)-3-hydroxytetradecanoyl-[acyl-carrier-protein] and UDP-N-acetyl-alpha-D-glucosamine: step 2/6.</text>
</comment>
<dbReference type="AlphaFoldDB" id="A0A2U8VTB6"/>
<evidence type="ECO:0000256" key="1">
    <source>
        <dbReference type="ARBA" id="ARBA00001947"/>
    </source>
</evidence>
<dbReference type="OrthoDB" id="9802746at2"/>
<evidence type="ECO:0000256" key="5">
    <source>
        <dbReference type="ARBA" id="ARBA00022516"/>
    </source>
</evidence>
<sequence length="315" mass="34261">MSAPFPTILPEIPPILPEIPPILPEAWARPARQATLGAAFERAGPGLHTGRRANVRVSPAAAGAGILFRRQLKDGRRADVPALWRYRESQPLCTALRSSDGILVRTVEHLMAALSAHRIDNALVEIDAEELPIFDGSALPWCAGIRGAGRIEQDAPRRSLRLRRPVAVRMGERSLSVEPCDHLRVSAHLALAHFPGMDWTGPVDPETFDRALAPSRSFGRLKWAVPLKLYSFLTGKPVLRGANLRTTAGIVGSRVVGGMRVPDEPVRHRALDLVGDLALIGHPLLGHVRAAHTGHELNHALVAKLMAEPDAWELV</sequence>
<keyword evidence="5 12" id="KW-0444">Lipid biosynthesis</keyword>
<dbReference type="PANTHER" id="PTHR33694:SF1">
    <property type="entry name" value="UDP-3-O-ACYL-N-ACETYLGLUCOSAMINE DEACETYLASE 1, MITOCHONDRIAL-RELATED"/>
    <property type="match status" value="1"/>
</dbReference>
<dbReference type="EMBL" id="CP029551">
    <property type="protein sequence ID" value="AWN36512.1"/>
    <property type="molecule type" value="Genomic_DNA"/>
</dbReference>
<dbReference type="InterPro" id="IPR004463">
    <property type="entry name" value="UDP-acyl_GlcNac_deAcase"/>
</dbReference>
<evidence type="ECO:0000256" key="6">
    <source>
        <dbReference type="ARBA" id="ARBA00022556"/>
    </source>
</evidence>